<dbReference type="AlphaFoldDB" id="A0A0L8ALM9"/>
<feature type="transmembrane region" description="Helical" evidence="6">
    <location>
        <begin position="111"/>
        <end position="134"/>
    </location>
</feature>
<feature type="transmembrane region" description="Helical" evidence="6">
    <location>
        <begin position="179"/>
        <end position="197"/>
    </location>
</feature>
<comment type="caution">
    <text evidence="7">The sequence shown here is derived from an EMBL/GenBank/DDBJ whole genome shotgun (WGS) entry which is preliminary data.</text>
</comment>
<organism evidence="7 8">
    <name type="scientific">Roseivirga seohaensis subsp. aquiponti</name>
    <dbReference type="NCBI Taxonomy" id="1566026"/>
    <lineage>
        <taxon>Bacteria</taxon>
        <taxon>Pseudomonadati</taxon>
        <taxon>Bacteroidota</taxon>
        <taxon>Cytophagia</taxon>
        <taxon>Cytophagales</taxon>
        <taxon>Roseivirgaceae</taxon>
        <taxon>Roseivirga</taxon>
    </lineage>
</organism>
<feature type="transmembrane region" description="Helical" evidence="6">
    <location>
        <begin position="331"/>
        <end position="352"/>
    </location>
</feature>
<evidence type="ECO:0000256" key="2">
    <source>
        <dbReference type="ARBA" id="ARBA00022475"/>
    </source>
</evidence>
<feature type="transmembrane region" description="Helical" evidence="6">
    <location>
        <begin position="364"/>
        <end position="387"/>
    </location>
</feature>
<feature type="transmembrane region" description="Helical" evidence="6">
    <location>
        <begin position="304"/>
        <end position="325"/>
    </location>
</feature>
<dbReference type="RefSeq" id="WP_053223014.1">
    <property type="nucleotide sequence ID" value="NZ_JSVA01000008.1"/>
</dbReference>
<keyword evidence="8" id="KW-1185">Reference proteome</keyword>
<evidence type="ECO:0000313" key="8">
    <source>
        <dbReference type="Proteomes" id="UP000036908"/>
    </source>
</evidence>
<keyword evidence="5 6" id="KW-0472">Membrane</keyword>
<feature type="transmembrane region" description="Helical" evidence="6">
    <location>
        <begin position="218"/>
        <end position="236"/>
    </location>
</feature>
<feature type="transmembrane region" description="Helical" evidence="6">
    <location>
        <begin position="242"/>
        <end position="265"/>
    </location>
</feature>
<dbReference type="OrthoDB" id="88014at2"/>
<feature type="transmembrane region" description="Helical" evidence="6">
    <location>
        <begin position="449"/>
        <end position="471"/>
    </location>
</feature>
<feature type="transmembrane region" description="Helical" evidence="6">
    <location>
        <begin position="77"/>
        <end position="99"/>
    </location>
</feature>
<evidence type="ECO:0000256" key="6">
    <source>
        <dbReference type="SAM" id="Phobius"/>
    </source>
</evidence>
<comment type="subcellular location">
    <subcellularLocation>
        <location evidence="1">Cell membrane</location>
        <topology evidence="1">Multi-pass membrane protein</topology>
    </subcellularLocation>
</comment>
<protein>
    <submittedName>
        <fullName evidence="7">Uncharacterized protein</fullName>
    </submittedName>
</protein>
<dbReference type="PANTHER" id="PTHR30250">
    <property type="entry name" value="PST FAMILY PREDICTED COLANIC ACID TRANSPORTER"/>
    <property type="match status" value="1"/>
</dbReference>
<dbReference type="InterPro" id="IPR050833">
    <property type="entry name" value="Poly_Biosynth_Transport"/>
</dbReference>
<reference evidence="8" key="1">
    <citation type="submission" date="2014-11" db="EMBL/GenBank/DDBJ databases">
        <title>Genome sequencing of Roseivirga sp. D-25.</title>
        <authorList>
            <person name="Selvaratnam C."/>
            <person name="Thevarajoo S."/>
            <person name="Goh K.M."/>
            <person name="Eee R."/>
            <person name="Chan K.-G."/>
            <person name="Chong C.S."/>
        </authorList>
    </citation>
    <scope>NUCLEOTIDE SEQUENCE [LARGE SCALE GENOMIC DNA]</scope>
    <source>
        <strain evidence="8">D-25</strain>
    </source>
</reference>
<dbReference type="EMBL" id="JSVA01000008">
    <property type="protein sequence ID" value="KOF03097.1"/>
    <property type="molecule type" value="Genomic_DNA"/>
</dbReference>
<feature type="transmembrane region" description="Helical" evidence="6">
    <location>
        <begin position="393"/>
        <end position="415"/>
    </location>
</feature>
<evidence type="ECO:0000313" key="7">
    <source>
        <dbReference type="EMBL" id="KOF03097.1"/>
    </source>
</evidence>
<keyword evidence="4 6" id="KW-1133">Transmembrane helix</keyword>
<feature type="transmembrane region" description="Helical" evidence="6">
    <location>
        <begin position="155"/>
        <end position="173"/>
    </location>
</feature>
<evidence type="ECO:0000256" key="1">
    <source>
        <dbReference type="ARBA" id="ARBA00004651"/>
    </source>
</evidence>
<keyword evidence="3 6" id="KW-0812">Transmembrane</keyword>
<dbReference type="Proteomes" id="UP000036908">
    <property type="component" value="Unassembled WGS sequence"/>
</dbReference>
<dbReference type="GO" id="GO:0005886">
    <property type="term" value="C:plasma membrane"/>
    <property type="evidence" value="ECO:0007669"/>
    <property type="project" value="UniProtKB-SubCell"/>
</dbReference>
<name>A0A0L8ALM9_9BACT</name>
<dbReference type="PATRIC" id="fig|1566026.4.peg.3250"/>
<evidence type="ECO:0000256" key="4">
    <source>
        <dbReference type="ARBA" id="ARBA00022989"/>
    </source>
</evidence>
<dbReference type="InterPro" id="IPR002797">
    <property type="entry name" value="Polysacc_synth"/>
</dbReference>
<proteinExistence type="predicted"/>
<feature type="transmembrane region" description="Helical" evidence="6">
    <location>
        <begin position="40"/>
        <end position="65"/>
    </location>
</feature>
<dbReference type="PANTHER" id="PTHR30250:SF11">
    <property type="entry name" value="O-ANTIGEN TRANSPORTER-RELATED"/>
    <property type="match status" value="1"/>
</dbReference>
<sequence length="491" mass="54721">MGIVIKQSIRSSVIAYLGVLIGYINVLWLFPYFLEADQIGLFRLIQSSAFLMATFGQFGLSSALVKFFPKLKDQKGFLSFIILGGVFGFVLFATFTFLFKTEITAYFAKESGLFIEYFGITLLISLLLIQFQLLEAYCRSLLKIVIPTLIRDIQLRLSVTVLVALYALNIITFNGLIQWLSAAYLLMVITVIFYLRQLKAFQLSFNFKFINTALLKQIITYAVYMMIGAGGTQIVLQIDSIMVSGALGLDATGIYTVAFFIGVVIEMPKRSITQISAPLISQAFEKNDMPAVEKLYKQTSINQMIIGSLLLIGIWANLESLYSFIPNGEVYIQGINVVLFIGLGKLSDMIFGTNGEIIVMSKHYKFNVVAVGILAILTIVLNLLLIPKYGIEGAAIASFLAMLTFNLSKFLFVWVKFKIQPFSMGSIKLLAIIGLVLWVNQWIPTLEQTLLDILIRSTVISVLLVGLTIGLKVSQEVNSLVFGFLNRLKKN</sequence>
<evidence type="ECO:0000256" key="5">
    <source>
        <dbReference type="ARBA" id="ARBA00023136"/>
    </source>
</evidence>
<feature type="transmembrane region" description="Helical" evidence="6">
    <location>
        <begin position="12"/>
        <end position="34"/>
    </location>
</feature>
<gene>
    <name evidence="7" type="ORF">OB69_07110</name>
</gene>
<feature type="transmembrane region" description="Helical" evidence="6">
    <location>
        <begin position="427"/>
        <end position="443"/>
    </location>
</feature>
<dbReference type="Pfam" id="PF01943">
    <property type="entry name" value="Polysacc_synt"/>
    <property type="match status" value="1"/>
</dbReference>
<evidence type="ECO:0000256" key="3">
    <source>
        <dbReference type="ARBA" id="ARBA00022692"/>
    </source>
</evidence>
<keyword evidence="2" id="KW-1003">Cell membrane</keyword>
<accession>A0A0L8ALM9</accession>